<dbReference type="EMBL" id="CAJVPZ010018434">
    <property type="protein sequence ID" value="CAG8687941.1"/>
    <property type="molecule type" value="Genomic_DNA"/>
</dbReference>
<protein>
    <submittedName>
        <fullName evidence="1">9889_t:CDS:1</fullName>
    </submittedName>
</protein>
<keyword evidence="2" id="KW-1185">Reference proteome</keyword>
<evidence type="ECO:0000313" key="2">
    <source>
        <dbReference type="Proteomes" id="UP000789396"/>
    </source>
</evidence>
<evidence type="ECO:0000313" key="1">
    <source>
        <dbReference type="EMBL" id="CAG8687941.1"/>
    </source>
</evidence>
<gene>
    <name evidence="1" type="ORF">RFULGI_LOCUS9865</name>
</gene>
<reference evidence="1" key="1">
    <citation type="submission" date="2021-06" db="EMBL/GenBank/DDBJ databases">
        <authorList>
            <person name="Kallberg Y."/>
            <person name="Tangrot J."/>
            <person name="Rosling A."/>
        </authorList>
    </citation>
    <scope>NUCLEOTIDE SEQUENCE</scope>
    <source>
        <strain evidence="1">IN212</strain>
    </source>
</reference>
<proteinExistence type="predicted"/>
<name>A0A9N9ESN4_9GLOM</name>
<accession>A0A9N9ESN4</accession>
<organism evidence="1 2">
    <name type="scientific">Racocetra fulgida</name>
    <dbReference type="NCBI Taxonomy" id="60492"/>
    <lineage>
        <taxon>Eukaryota</taxon>
        <taxon>Fungi</taxon>
        <taxon>Fungi incertae sedis</taxon>
        <taxon>Mucoromycota</taxon>
        <taxon>Glomeromycotina</taxon>
        <taxon>Glomeromycetes</taxon>
        <taxon>Diversisporales</taxon>
        <taxon>Gigasporaceae</taxon>
        <taxon>Racocetra</taxon>
    </lineage>
</organism>
<sequence length="65" mass="7836">NLLKADKFYKETFIEEMAYSITYLYAFNQNSHNFLEESLTILQQRKIYRELYNAYKKALNKALTS</sequence>
<feature type="non-terminal residue" evidence="1">
    <location>
        <position position="1"/>
    </location>
</feature>
<dbReference type="AlphaFoldDB" id="A0A9N9ESN4"/>
<dbReference type="OrthoDB" id="10419220at2759"/>
<dbReference type="Proteomes" id="UP000789396">
    <property type="component" value="Unassembled WGS sequence"/>
</dbReference>
<comment type="caution">
    <text evidence="1">The sequence shown here is derived from an EMBL/GenBank/DDBJ whole genome shotgun (WGS) entry which is preliminary data.</text>
</comment>